<organism evidence="1">
    <name type="scientific">Anguilla anguilla</name>
    <name type="common">European freshwater eel</name>
    <name type="synonym">Muraena anguilla</name>
    <dbReference type="NCBI Taxonomy" id="7936"/>
    <lineage>
        <taxon>Eukaryota</taxon>
        <taxon>Metazoa</taxon>
        <taxon>Chordata</taxon>
        <taxon>Craniata</taxon>
        <taxon>Vertebrata</taxon>
        <taxon>Euteleostomi</taxon>
        <taxon>Actinopterygii</taxon>
        <taxon>Neopterygii</taxon>
        <taxon>Teleostei</taxon>
        <taxon>Anguilliformes</taxon>
        <taxon>Anguillidae</taxon>
        <taxon>Anguilla</taxon>
    </lineage>
</organism>
<protein>
    <submittedName>
        <fullName evidence="1">Uncharacterized protein</fullName>
    </submittedName>
</protein>
<name>A0A0E9SE30_ANGAN</name>
<proteinExistence type="predicted"/>
<reference evidence="1" key="1">
    <citation type="submission" date="2014-11" db="EMBL/GenBank/DDBJ databases">
        <authorList>
            <person name="Amaro Gonzalez C."/>
        </authorList>
    </citation>
    <scope>NUCLEOTIDE SEQUENCE</scope>
</reference>
<dbReference type="EMBL" id="GBXM01069642">
    <property type="protein sequence ID" value="JAH38935.1"/>
    <property type="molecule type" value="Transcribed_RNA"/>
</dbReference>
<dbReference type="AlphaFoldDB" id="A0A0E9SE30"/>
<reference evidence="1" key="2">
    <citation type="journal article" date="2015" name="Fish Shellfish Immunol.">
        <title>Early steps in the European eel (Anguilla anguilla)-Vibrio vulnificus interaction in the gills: Role of the RtxA13 toxin.</title>
        <authorList>
            <person name="Callol A."/>
            <person name="Pajuelo D."/>
            <person name="Ebbesson L."/>
            <person name="Teles M."/>
            <person name="MacKenzie S."/>
            <person name="Amaro C."/>
        </authorList>
    </citation>
    <scope>NUCLEOTIDE SEQUENCE</scope>
</reference>
<evidence type="ECO:0000313" key="1">
    <source>
        <dbReference type="EMBL" id="JAH38935.1"/>
    </source>
</evidence>
<sequence>MVLFLISPKRKPSHFITGFEISADFKLDHHATFQVSGQIPDDSL</sequence>
<accession>A0A0E9SE30</accession>